<evidence type="ECO:0000256" key="1">
    <source>
        <dbReference type="SAM" id="Phobius"/>
    </source>
</evidence>
<protein>
    <recommendedName>
        <fullName evidence="2">DUF4220 domain-containing protein</fullName>
    </recommendedName>
</protein>
<reference evidence="3 4" key="1">
    <citation type="submission" date="2020-01" db="EMBL/GenBank/DDBJ databases">
        <title>Genome sequence of Arachis hypogaea, cultivar Shitouqi.</title>
        <authorList>
            <person name="Zhuang W."/>
            <person name="Chen H."/>
            <person name="Varshney R."/>
            <person name="Wang D."/>
            <person name="Ming R."/>
        </authorList>
    </citation>
    <scope>NUCLEOTIDE SEQUENCE [LARGE SCALE GENOMIC DNA]</scope>
    <source>
        <tissue evidence="3">Young leaf</tissue>
    </source>
</reference>
<feature type="transmembrane region" description="Helical" evidence="1">
    <location>
        <begin position="19"/>
        <end position="38"/>
    </location>
</feature>
<dbReference type="Pfam" id="PF04578">
    <property type="entry name" value="DUF594"/>
    <property type="match status" value="1"/>
</dbReference>
<organism evidence="3 4">
    <name type="scientific">Arachis hypogaea</name>
    <name type="common">Peanut</name>
    <dbReference type="NCBI Taxonomy" id="3818"/>
    <lineage>
        <taxon>Eukaryota</taxon>
        <taxon>Viridiplantae</taxon>
        <taxon>Streptophyta</taxon>
        <taxon>Embryophyta</taxon>
        <taxon>Tracheophyta</taxon>
        <taxon>Spermatophyta</taxon>
        <taxon>Magnoliopsida</taxon>
        <taxon>eudicotyledons</taxon>
        <taxon>Gunneridae</taxon>
        <taxon>Pentapetalae</taxon>
        <taxon>rosids</taxon>
        <taxon>fabids</taxon>
        <taxon>Fabales</taxon>
        <taxon>Fabaceae</taxon>
        <taxon>Papilionoideae</taxon>
        <taxon>50 kb inversion clade</taxon>
        <taxon>dalbergioids sensu lato</taxon>
        <taxon>Dalbergieae</taxon>
        <taxon>Pterocarpus clade</taxon>
        <taxon>Arachis</taxon>
    </lineage>
</organism>
<name>A0A6B9VAN4_ARAHY</name>
<feature type="transmembrane region" description="Helical" evidence="1">
    <location>
        <begin position="142"/>
        <end position="159"/>
    </location>
</feature>
<proteinExistence type="predicted"/>
<dbReference type="InterPro" id="IPR025315">
    <property type="entry name" value="DUF4220"/>
</dbReference>
<dbReference type="InterPro" id="IPR007658">
    <property type="entry name" value="DUF594"/>
</dbReference>
<feature type="transmembrane region" description="Helical" evidence="1">
    <location>
        <begin position="116"/>
        <end position="135"/>
    </location>
</feature>
<sequence length="516" mass="59120">MNIRRIIQKLPTLWNLLELQILVLVSLFLQTALILLGSRRKYKNNAIMQFVVWCFYLSADWIATIALGILSEDMRDSSKDLESKFVVMASWAPFLLAHLGGPDTITAYSLEDNELWLRHLIGLFYQCYVAVYVVYKSWKGGHLNYVTIPLIVAGMIKYGERTWSLRSGSSQNFRESIIPAPDPGPNYAKFMDDYSAKKAEGYRVSLGKVIKTAPAPPLTQSAALNNSIANASCLRDGFYFFRIFKCLFSDLILSFQDHKSSQSFFRSNSCEHAFQVVEIELGLMMSDSASDIESCKKLCAHRGDRVLNEKGRHEFDWSIEVEFDQSILLWHIATDLCYYDDESFMLQSCVRSRLFSNYMMYLLVRRPSMLPNGIGQIRFDDTCAEAKELLLERKYMKKGKEASDMILQVNTEIPPSEVKGDRSKSVLFDACRLAKSLQALETEKNWSKEEKWEMISRVWLEMLCHAASHCRGLEHARQLSRGGELLTHVWLLMAHLGITEQFQISQGHVRAKLVLD</sequence>
<dbReference type="PANTHER" id="PTHR31325">
    <property type="entry name" value="OS01G0798800 PROTEIN-RELATED"/>
    <property type="match status" value="1"/>
</dbReference>
<evidence type="ECO:0000259" key="2">
    <source>
        <dbReference type="Pfam" id="PF13968"/>
    </source>
</evidence>
<keyword evidence="1" id="KW-0812">Transmembrane</keyword>
<dbReference type="Pfam" id="PF13968">
    <property type="entry name" value="DUF4220"/>
    <property type="match status" value="1"/>
</dbReference>
<keyword evidence="1" id="KW-1133">Transmembrane helix</keyword>
<feature type="transmembrane region" description="Helical" evidence="1">
    <location>
        <begin position="50"/>
        <end position="70"/>
    </location>
</feature>
<evidence type="ECO:0000313" key="4">
    <source>
        <dbReference type="Proteomes" id="UP000464620"/>
    </source>
</evidence>
<dbReference type="AlphaFoldDB" id="A0A6B9VAN4"/>
<dbReference type="Proteomes" id="UP000464620">
    <property type="component" value="Chromosome B09"/>
</dbReference>
<evidence type="ECO:0000313" key="3">
    <source>
        <dbReference type="EMBL" id="QHN78600.1"/>
    </source>
</evidence>
<keyword evidence="1" id="KW-0472">Membrane</keyword>
<dbReference type="EMBL" id="CP031001">
    <property type="protein sequence ID" value="QHN78600.1"/>
    <property type="molecule type" value="Genomic_DNA"/>
</dbReference>
<gene>
    <name evidence="3" type="ORF">DS421_19g662710</name>
</gene>
<accession>A0A6B9VAN4</accession>
<feature type="domain" description="DUF4220" evidence="2">
    <location>
        <begin position="53"/>
        <end position="284"/>
    </location>
</feature>